<protein>
    <submittedName>
        <fullName evidence="2">Uncharacterized protein</fullName>
    </submittedName>
</protein>
<sequence>MVELFATVDSTEGELRGEPAVIFVRTTTKSLLNDAESVRYEVQQPSESSQNEQIASTTTTTVSSPTIFTTTITANPKLIIAKDNFEIFTTEDEDDEGIEGRNELDIRTPYFEASQLQTSVSWLDSPACSPEKSIFAVRLTPKRCSQSDTRLLTVTQCIALIDGLEFDCEYEIEVDDVNARK</sequence>
<evidence type="ECO:0000313" key="1">
    <source>
        <dbReference type="Proteomes" id="UP000887579"/>
    </source>
</evidence>
<name>A0AC34FNV7_9BILA</name>
<evidence type="ECO:0000313" key="2">
    <source>
        <dbReference type="WBParaSite" id="ES5_v2.g18907.t1"/>
    </source>
</evidence>
<organism evidence="1 2">
    <name type="scientific">Panagrolaimus sp. ES5</name>
    <dbReference type="NCBI Taxonomy" id="591445"/>
    <lineage>
        <taxon>Eukaryota</taxon>
        <taxon>Metazoa</taxon>
        <taxon>Ecdysozoa</taxon>
        <taxon>Nematoda</taxon>
        <taxon>Chromadorea</taxon>
        <taxon>Rhabditida</taxon>
        <taxon>Tylenchina</taxon>
        <taxon>Panagrolaimomorpha</taxon>
        <taxon>Panagrolaimoidea</taxon>
        <taxon>Panagrolaimidae</taxon>
        <taxon>Panagrolaimus</taxon>
    </lineage>
</organism>
<dbReference type="WBParaSite" id="ES5_v2.g18907.t1">
    <property type="protein sequence ID" value="ES5_v2.g18907.t1"/>
    <property type="gene ID" value="ES5_v2.g18907"/>
</dbReference>
<proteinExistence type="predicted"/>
<dbReference type="Proteomes" id="UP000887579">
    <property type="component" value="Unplaced"/>
</dbReference>
<accession>A0AC34FNV7</accession>
<reference evidence="2" key="1">
    <citation type="submission" date="2022-11" db="UniProtKB">
        <authorList>
            <consortium name="WormBaseParasite"/>
        </authorList>
    </citation>
    <scope>IDENTIFICATION</scope>
</reference>